<name>A0A2P2LH15_RHIMU</name>
<dbReference type="AlphaFoldDB" id="A0A2P2LH15"/>
<sequence>MGHCGGRDAKGSSFLFAAWNLCQECSSATRPCCEPVVSAAAAAACCVLTF</sequence>
<evidence type="ECO:0000313" key="1">
    <source>
        <dbReference type="EMBL" id="MBX17260.1"/>
    </source>
</evidence>
<organism evidence="1">
    <name type="scientific">Rhizophora mucronata</name>
    <name type="common">Asiatic mangrove</name>
    <dbReference type="NCBI Taxonomy" id="61149"/>
    <lineage>
        <taxon>Eukaryota</taxon>
        <taxon>Viridiplantae</taxon>
        <taxon>Streptophyta</taxon>
        <taxon>Embryophyta</taxon>
        <taxon>Tracheophyta</taxon>
        <taxon>Spermatophyta</taxon>
        <taxon>Magnoliopsida</taxon>
        <taxon>eudicotyledons</taxon>
        <taxon>Gunneridae</taxon>
        <taxon>Pentapetalae</taxon>
        <taxon>rosids</taxon>
        <taxon>fabids</taxon>
        <taxon>Malpighiales</taxon>
        <taxon>Rhizophoraceae</taxon>
        <taxon>Rhizophora</taxon>
    </lineage>
</organism>
<proteinExistence type="predicted"/>
<accession>A0A2P2LH15</accession>
<dbReference type="EMBL" id="GGEC01036776">
    <property type="protein sequence ID" value="MBX17260.1"/>
    <property type="molecule type" value="Transcribed_RNA"/>
</dbReference>
<reference evidence="1" key="1">
    <citation type="submission" date="2018-02" db="EMBL/GenBank/DDBJ databases">
        <title>Rhizophora mucronata_Transcriptome.</title>
        <authorList>
            <person name="Meera S.P."/>
            <person name="Sreeshan A."/>
            <person name="Augustine A."/>
        </authorList>
    </citation>
    <scope>NUCLEOTIDE SEQUENCE</scope>
    <source>
        <tissue evidence="1">Leaf</tissue>
    </source>
</reference>
<protein>
    <submittedName>
        <fullName evidence="1">Uncharacterized protein MANES_18G121800</fullName>
    </submittedName>
</protein>